<comment type="caution">
    <text evidence="2">The sequence shown here is derived from an EMBL/GenBank/DDBJ whole genome shotgun (WGS) entry which is preliminary data.</text>
</comment>
<dbReference type="Proteomes" id="UP001146120">
    <property type="component" value="Unassembled WGS sequence"/>
</dbReference>
<reference evidence="2" key="2">
    <citation type="journal article" date="2023" name="Microbiol Resour">
        <title>Decontamination and Annotation of the Draft Genome Sequence of the Oomycete Lagenidium giganteum ARSEF 373.</title>
        <authorList>
            <person name="Morgan W.R."/>
            <person name="Tartar A."/>
        </authorList>
    </citation>
    <scope>NUCLEOTIDE SEQUENCE</scope>
    <source>
        <strain evidence="2">ARSEF 373</strain>
    </source>
</reference>
<protein>
    <submittedName>
        <fullName evidence="2">Uncharacterized protein</fullName>
    </submittedName>
</protein>
<organism evidence="2 3">
    <name type="scientific">Lagenidium giganteum</name>
    <dbReference type="NCBI Taxonomy" id="4803"/>
    <lineage>
        <taxon>Eukaryota</taxon>
        <taxon>Sar</taxon>
        <taxon>Stramenopiles</taxon>
        <taxon>Oomycota</taxon>
        <taxon>Peronosporomycetes</taxon>
        <taxon>Pythiales</taxon>
        <taxon>Pythiaceae</taxon>
    </lineage>
</organism>
<gene>
    <name evidence="2" type="ORF">N0F65_010641</name>
</gene>
<evidence type="ECO:0000313" key="2">
    <source>
        <dbReference type="EMBL" id="DBA03988.1"/>
    </source>
</evidence>
<accession>A0AAV2Z977</accession>
<dbReference type="AlphaFoldDB" id="A0AAV2Z977"/>
<dbReference type="EMBL" id="DAKRPA010000013">
    <property type="protein sequence ID" value="DBA03988.1"/>
    <property type="molecule type" value="Genomic_DNA"/>
</dbReference>
<keyword evidence="3" id="KW-1185">Reference proteome</keyword>
<feature type="region of interest" description="Disordered" evidence="1">
    <location>
        <begin position="173"/>
        <end position="196"/>
    </location>
</feature>
<proteinExistence type="predicted"/>
<evidence type="ECO:0000256" key="1">
    <source>
        <dbReference type="SAM" id="MobiDB-lite"/>
    </source>
</evidence>
<name>A0AAV2Z977_9STRA</name>
<reference evidence="2" key="1">
    <citation type="submission" date="2022-11" db="EMBL/GenBank/DDBJ databases">
        <authorList>
            <person name="Morgan W.R."/>
            <person name="Tartar A."/>
        </authorList>
    </citation>
    <scope>NUCLEOTIDE SEQUENCE</scope>
    <source>
        <strain evidence="2">ARSEF 373</strain>
    </source>
</reference>
<evidence type="ECO:0000313" key="3">
    <source>
        <dbReference type="Proteomes" id="UP001146120"/>
    </source>
</evidence>
<sequence length="282" mass="32456">MSTNAQLRALVERLTETVKDAGRRLANIPKFTGKRGEDAREWLFQVEKICRAHSFEVKDDNSRLPGIAGSAMERPALGWFLYWLWTTIPKERVLHQFESSMFRVEDMGVLDQIMHYTNGLKHRTRSYVKLEDSETLADAMDLAVPYEVTNFKKSRERPNKPYRERIDELLSLEERASKAGKRPTTSVEEEPDVERDHTRIAKPDNDKLNDLCENPLVYKSRPLFTVEGNLKVEDGDEVKANILFDSGATAVYVSKNWALQNKLSVSKTEDHQIRINKLGDKC</sequence>